<dbReference type="FunFam" id="3.30.559.10:FF:000007">
    <property type="entry name" value="Dihydrolipoamide acetyltransferase component of pyruvate dehydrogenase complex"/>
    <property type="match status" value="1"/>
</dbReference>
<evidence type="ECO:0000259" key="8">
    <source>
        <dbReference type="PROSITE" id="PS50968"/>
    </source>
</evidence>
<evidence type="ECO:0000256" key="3">
    <source>
        <dbReference type="ARBA" id="ARBA00022679"/>
    </source>
</evidence>
<gene>
    <name evidence="10" type="ORF">CCE02nite_24370</name>
</gene>
<dbReference type="Gene3D" id="2.40.50.100">
    <property type="match status" value="1"/>
</dbReference>
<dbReference type="GO" id="GO:0031405">
    <property type="term" value="F:lipoic acid binding"/>
    <property type="evidence" value="ECO:0007669"/>
    <property type="project" value="TreeGrafter"/>
</dbReference>
<dbReference type="PANTHER" id="PTHR43178:SF5">
    <property type="entry name" value="LIPOAMIDE ACYLTRANSFERASE COMPONENT OF BRANCHED-CHAIN ALPHA-KETO ACID DEHYDROGENASE COMPLEX, MITOCHONDRIAL"/>
    <property type="match status" value="1"/>
</dbReference>
<comment type="similarity">
    <text evidence="2 6">Belongs to the 2-oxoacid dehydrogenase family.</text>
</comment>
<sequence>MMTMREFRLPDLGEGLTESDIVSWHVHAGDHVELNQVIAEVETAKALVDLPSPYAGVIASLHAEEGQTVTVGDPLVTFEIDDDTPAPQGAEPGVAGHPKPTVASNPGLGDERVPGEPGVADEPEPNLVGYGARPDRVGRPTRRPRRSAGGAEPGVSRHDAPAVAANPGFGSEPVTRNAGFDAATSTGARGRTVRGERPRSTPPVRALAKKLGVRIDRVEGSGADGLITREDVLAAVSCHRDVVRQPRDVHGTLAATAATPSSPASAGAGPDARTGLEPEVVPVRGVRKHTAAAMVSSAFTAPHATVFLTVDVTRSVELLERLRTHRLARGARITVLALAARALCLALPRHPALNSAWHDLPDGSAEIARHRRVHLGIAVATDRGLVVPHVPDAQDLDLPDLAAALSELTVTARDGRTTPERLTGGTISITNVGVFGVDAGTPILVPGEAAILGLGAVRRRPWEHDGEVALRDVVTLSLSFDHRVVDGEQGARFLADLGALLEDPALALLAPTSGRTGGFASPEPGRDVQTRVRQGGVTG</sequence>
<dbReference type="InterPro" id="IPR023213">
    <property type="entry name" value="CAT-like_dom_sf"/>
</dbReference>
<reference evidence="10 11" key="1">
    <citation type="submission" date="2019-06" db="EMBL/GenBank/DDBJ databases">
        <title>Whole genome shotgun sequence of Cellulosimicrobium cellulans NBRC 15516.</title>
        <authorList>
            <person name="Hosoyama A."/>
            <person name="Uohara A."/>
            <person name="Ohji S."/>
            <person name="Ichikawa N."/>
        </authorList>
    </citation>
    <scope>NUCLEOTIDE SEQUENCE [LARGE SCALE GENOMIC DNA]</scope>
    <source>
        <strain evidence="10 11">NBRC 15516</strain>
    </source>
</reference>
<dbReference type="EMBL" id="BJNZ01000015">
    <property type="protein sequence ID" value="GED10438.1"/>
    <property type="molecule type" value="Genomic_DNA"/>
</dbReference>
<feature type="domain" description="Peripheral subunit-binding (PSBD)" evidence="9">
    <location>
        <begin position="199"/>
        <end position="236"/>
    </location>
</feature>
<name>A0A4Y4E4G6_CELCE</name>
<dbReference type="SUPFAM" id="SSF52777">
    <property type="entry name" value="CoA-dependent acyltransferases"/>
    <property type="match status" value="1"/>
</dbReference>
<dbReference type="InterPro" id="IPR001078">
    <property type="entry name" value="2-oxoacid_DH_actylTfrase"/>
</dbReference>
<dbReference type="GO" id="GO:0005737">
    <property type="term" value="C:cytoplasm"/>
    <property type="evidence" value="ECO:0007669"/>
    <property type="project" value="TreeGrafter"/>
</dbReference>
<feature type="compositionally biased region" description="Low complexity" evidence="7">
    <location>
        <begin position="254"/>
        <end position="270"/>
    </location>
</feature>
<dbReference type="Gene3D" id="3.30.559.10">
    <property type="entry name" value="Chloramphenicol acetyltransferase-like domain"/>
    <property type="match status" value="1"/>
</dbReference>
<proteinExistence type="inferred from homology"/>
<dbReference type="Gene3D" id="4.10.320.10">
    <property type="entry name" value="E3-binding domain"/>
    <property type="match status" value="1"/>
</dbReference>
<accession>A0A4Y4E4G6</accession>
<dbReference type="InterPro" id="IPR004167">
    <property type="entry name" value="PSBD"/>
</dbReference>
<keyword evidence="3 6" id="KW-0808">Transferase</keyword>
<dbReference type="InterPro" id="IPR000089">
    <property type="entry name" value="Biotin_lipoyl"/>
</dbReference>
<dbReference type="GO" id="GO:0016407">
    <property type="term" value="F:acetyltransferase activity"/>
    <property type="evidence" value="ECO:0007669"/>
    <property type="project" value="TreeGrafter"/>
</dbReference>
<evidence type="ECO:0000256" key="2">
    <source>
        <dbReference type="ARBA" id="ARBA00007317"/>
    </source>
</evidence>
<dbReference type="SUPFAM" id="SSF47005">
    <property type="entry name" value="Peripheral subunit-binding domain of 2-oxo acid dehydrogenase complex"/>
    <property type="match status" value="1"/>
</dbReference>
<dbReference type="Pfam" id="PF00364">
    <property type="entry name" value="Biotin_lipoyl"/>
    <property type="match status" value="1"/>
</dbReference>
<evidence type="ECO:0000313" key="10">
    <source>
        <dbReference type="EMBL" id="GED10438.1"/>
    </source>
</evidence>
<dbReference type="PROSITE" id="PS50968">
    <property type="entry name" value="BIOTINYL_LIPOYL"/>
    <property type="match status" value="1"/>
</dbReference>
<dbReference type="InterPro" id="IPR036625">
    <property type="entry name" value="E3-bd_dom_sf"/>
</dbReference>
<dbReference type="PROSITE" id="PS51826">
    <property type="entry name" value="PSBD"/>
    <property type="match status" value="1"/>
</dbReference>
<keyword evidence="4 6" id="KW-0450">Lipoyl</keyword>
<dbReference type="AlphaFoldDB" id="A0A4Y4E4G6"/>
<dbReference type="InterPro" id="IPR011053">
    <property type="entry name" value="Single_hybrid_motif"/>
</dbReference>
<keyword evidence="5 6" id="KW-0012">Acyltransferase</keyword>
<evidence type="ECO:0000256" key="7">
    <source>
        <dbReference type="SAM" id="MobiDB-lite"/>
    </source>
</evidence>
<dbReference type="CDD" id="cd06849">
    <property type="entry name" value="lipoyl_domain"/>
    <property type="match status" value="1"/>
</dbReference>
<dbReference type="SUPFAM" id="SSF51230">
    <property type="entry name" value="Single hybrid motif"/>
    <property type="match status" value="1"/>
</dbReference>
<evidence type="ECO:0000259" key="9">
    <source>
        <dbReference type="PROSITE" id="PS51826"/>
    </source>
</evidence>
<dbReference type="Pfam" id="PF00198">
    <property type="entry name" value="2-oxoacid_dh"/>
    <property type="match status" value="1"/>
</dbReference>
<dbReference type="PANTHER" id="PTHR43178">
    <property type="entry name" value="DIHYDROLIPOAMIDE ACETYLTRANSFERASE COMPONENT OF PYRUVATE DEHYDROGENASE COMPLEX"/>
    <property type="match status" value="1"/>
</dbReference>
<comment type="cofactor">
    <cofactor evidence="1 6">
        <name>(R)-lipoate</name>
        <dbReference type="ChEBI" id="CHEBI:83088"/>
    </cofactor>
</comment>
<evidence type="ECO:0000256" key="4">
    <source>
        <dbReference type="ARBA" id="ARBA00022823"/>
    </source>
</evidence>
<feature type="domain" description="Lipoyl-binding" evidence="8">
    <location>
        <begin position="4"/>
        <end position="79"/>
    </location>
</feature>
<dbReference type="InterPro" id="IPR050743">
    <property type="entry name" value="2-oxoacid_DH_E2_comp"/>
</dbReference>
<protein>
    <recommendedName>
        <fullName evidence="6">Dihydrolipoamide acetyltransferase component of pyruvate dehydrogenase complex</fullName>
        <ecNumber evidence="6">2.3.1.-</ecNumber>
    </recommendedName>
</protein>
<feature type="region of interest" description="Disordered" evidence="7">
    <location>
        <begin position="78"/>
        <end position="203"/>
    </location>
</feature>
<feature type="region of interest" description="Disordered" evidence="7">
    <location>
        <begin position="254"/>
        <end position="276"/>
    </location>
</feature>
<evidence type="ECO:0000256" key="6">
    <source>
        <dbReference type="RuleBase" id="RU003423"/>
    </source>
</evidence>
<evidence type="ECO:0000256" key="1">
    <source>
        <dbReference type="ARBA" id="ARBA00001938"/>
    </source>
</evidence>
<dbReference type="Pfam" id="PF02817">
    <property type="entry name" value="E3_binding"/>
    <property type="match status" value="1"/>
</dbReference>
<organism evidence="10 11">
    <name type="scientific">Cellulosimicrobium cellulans</name>
    <name type="common">Arthrobacter luteus</name>
    <dbReference type="NCBI Taxonomy" id="1710"/>
    <lineage>
        <taxon>Bacteria</taxon>
        <taxon>Bacillati</taxon>
        <taxon>Actinomycetota</taxon>
        <taxon>Actinomycetes</taxon>
        <taxon>Micrococcales</taxon>
        <taxon>Promicromonosporaceae</taxon>
        <taxon>Cellulosimicrobium</taxon>
    </lineage>
</organism>
<dbReference type="EC" id="2.3.1.-" evidence="6"/>
<evidence type="ECO:0000313" key="11">
    <source>
        <dbReference type="Proteomes" id="UP000316659"/>
    </source>
</evidence>
<dbReference type="Proteomes" id="UP000316659">
    <property type="component" value="Unassembled WGS sequence"/>
</dbReference>
<comment type="caution">
    <text evidence="10">The sequence shown here is derived from an EMBL/GenBank/DDBJ whole genome shotgun (WGS) entry which is preliminary data.</text>
</comment>
<keyword evidence="10" id="KW-0670">Pyruvate</keyword>
<evidence type="ECO:0000256" key="5">
    <source>
        <dbReference type="ARBA" id="ARBA00023315"/>
    </source>
</evidence>
<feature type="region of interest" description="Disordered" evidence="7">
    <location>
        <begin position="514"/>
        <end position="539"/>
    </location>
</feature>